<sequence>MENWKEVVLLLPESVAVLIKKKLIRSIEEIRLSIDKPVVLLGENKEVLGERRITNEEFMLTLNRLTSYSLYAYKEEIKGGYFTLKGGHRVGIGGQYITDGGAIKTIKHISSLNIRINREVKECSNRILKYICKNGKVYNTLIVSPPKCGKTTLLRDISRSLSNGENCDITRGVRVSIIDERSEIACCNKGVPQFDVGLRSDVLDGCPKSKGIMIAIRSLSPDVIVCDEIGTDEDINSLITALNCGVSVITSIHGDDISDVEERIMYKKILENKFFDRVIELTNYPKVGTIKRVYDYKNKRILL</sequence>
<dbReference type="EMBL" id="HG917868">
    <property type="protein sequence ID" value="CDM68623.1"/>
    <property type="molecule type" value="Genomic_DNA"/>
</dbReference>
<dbReference type="InterPro" id="IPR014217">
    <property type="entry name" value="Spore_III_AA"/>
</dbReference>
<dbReference type="OrthoDB" id="9768243at2"/>
<evidence type="ECO:0000259" key="3">
    <source>
        <dbReference type="SMART" id="SM00382"/>
    </source>
</evidence>
<evidence type="ECO:0000256" key="2">
    <source>
        <dbReference type="ARBA" id="ARBA00022840"/>
    </source>
</evidence>
<dbReference type="eggNOG" id="COG3854">
    <property type="taxonomic scope" value="Bacteria"/>
</dbReference>
<name>W6RW57_9CLOT</name>
<dbReference type="Pfam" id="PF19568">
    <property type="entry name" value="Spore_III_AA"/>
    <property type="match status" value="1"/>
</dbReference>
<dbReference type="SUPFAM" id="SSF52540">
    <property type="entry name" value="P-loop containing nucleoside triphosphate hydrolases"/>
    <property type="match status" value="1"/>
</dbReference>
<keyword evidence="2" id="KW-0067">ATP-binding</keyword>
<dbReference type="GO" id="GO:0005524">
    <property type="term" value="F:ATP binding"/>
    <property type="evidence" value="ECO:0007669"/>
    <property type="project" value="UniProtKB-KW"/>
</dbReference>
<evidence type="ECO:0000256" key="1">
    <source>
        <dbReference type="ARBA" id="ARBA00022741"/>
    </source>
</evidence>
<proteinExistence type="predicted"/>
<dbReference type="HOGENOM" id="CLU_052793_0_0_9"/>
<evidence type="ECO:0000313" key="4">
    <source>
        <dbReference type="EMBL" id="CDM68623.1"/>
    </source>
</evidence>
<evidence type="ECO:0000313" key="5">
    <source>
        <dbReference type="Proteomes" id="UP000019426"/>
    </source>
</evidence>
<accession>W6RW57</accession>
<dbReference type="InterPro" id="IPR027417">
    <property type="entry name" value="P-loop_NTPase"/>
</dbReference>
<dbReference type="PATRIC" id="fig|1216932.3.peg.1457"/>
<organism evidence="4 5">
    <name type="scientific">Clostridium bornimense</name>
    <dbReference type="NCBI Taxonomy" id="1216932"/>
    <lineage>
        <taxon>Bacteria</taxon>
        <taxon>Bacillati</taxon>
        <taxon>Bacillota</taxon>
        <taxon>Clostridia</taxon>
        <taxon>Eubacteriales</taxon>
        <taxon>Clostridiaceae</taxon>
        <taxon>Clostridium</taxon>
    </lineage>
</organism>
<dbReference type="InterPro" id="IPR045735">
    <property type="entry name" value="Spore_III_AA_AAA+_ATPase"/>
</dbReference>
<feature type="domain" description="AAA+ ATPase" evidence="3">
    <location>
        <begin position="136"/>
        <end position="270"/>
    </location>
</feature>
<dbReference type="InterPro" id="IPR003593">
    <property type="entry name" value="AAA+_ATPase"/>
</dbReference>
<dbReference type="STRING" id="1216932.CM240_1464"/>
<dbReference type="RefSeq" id="WP_044037837.1">
    <property type="nucleotide sequence ID" value="NZ_HG917868.1"/>
</dbReference>
<dbReference type="PANTHER" id="PTHR20953">
    <property type="entry name" value="KINASE-RELATED"/>
    <property type="match status" value="1"/>
</dbReference>
<dbReference type="SMART" id="SM00382">
    <property type="entry name" value="AAA"/>
    <property type="match status" value="1"/>
</dbReference>
<dbReference type="AlphaFoldDB" id="W6RW57"/>
<keyword evidence="1" id="KW-0547">Nucleotide-binding</keyword>
<dbReference type="NCBIfam" id="TIGR02858">
    <property type="entry name" value="spore_III_AA"/>
    <property type="match status" value="1"/>
</dbReference>
<protein>
    <submittedName>
        <fullName evidence="4">Stage III sporulation protein AA</fullName>
    </submittedName>
</protein>
<dbReference type="KEGG" id="clt:CM240_1464"/>
<dbReference type="PANTHER" id="PTHR20953:SF3">
    <property type="entry name" value="P-LOOP CONTAINING NUCLEOSIDE TRIPHOSPHATE HYDROLASES SUPERFAMILY PROTEIN"/>
    <property type="match status" value="1"/>
</dbReference>
<dbReference type="Gene3D" id="3.40.50.300">
    <property type="entry name" value="P-loop containing nucleotide triphosphate hydrolases"/>
    <property type="match status" value="1"/>
</dbReference>
<gene>
    <name evidence="4" type="primary">spoIIIAA</name>
    <name evidence="4" type="ORF">CM240_1464</name>
</gene>
<reference evidence="4 5" key="1">
    <citation type="submission" date="2013-11" db="EMBL/GenBank/DDBJ databases">
        <title>Complete genome sequence of Clostridum sp. M2/40.</title>
        <authorList>
            <person name="Wibberg D."/>
            <person name="Puehler A."/>
            <person name="Schlueter A."/>
        </authorList>
    </citation>
    <scope>NUCLEOTIDE SEQUENCE [LARGE SCALE GENOMIC DNA]</scope>
    <source>
        <strain evidence="5">M2/40</strain>
    </source>
</reference>
<keyword evidence="5" id="KW-1185">Reference proteome</keyword>
<dbReference type="Proteomes" id="UP000019426">
    <property type="component" value="Chromosome M2/40_rep1"/>
</dbReference>